<dbReference type="PANTHER" id="PTHR46111:SF1">
    <property type="entry name" value="RIBOSOMAL RNA SMALL SUBUNIT METHYLTRANSFERASE I"/>
    <property type="match status" value="1"/>
</dbReference>
<evidence type="ECO:0000256" key="1">
    <source>
        <dbReference type="ARBA" id="ARBA00022490"/>
    </source>
</evidence>
<dbReference type="InterPro" id="IPR014776">
    <property type="entry name" value="4pyrrole_Mease_sub2"/>
</dbReference>
<comment type="caution">
    <text evidence="8">The sequence shown here is derived from an EMBL/GenBank/DDBJ whole genome shotgun (WGS) entry which is preliminary data.</text>
</comment>
<dbReference type="InterPro" id="IPR000878">
    <property type="entry name" value="4pyrrol_Mease"/>
</dbReference>
<dbReference type="InterPro" id="IPR008189">
    <property type="entry name" value="rRNA_ssu_MeTfrase_I"/>
</dbReference>
<dbReference type="SUPFAM" id="SSF53790">
    <property type="entry name" value="Tetrapyrrole methylase"/>
    <property type="match status" value="1"/>
</dbReference>
<dbReference type="Gene3D" id="3.40.1010.10">
    <property type="entry name" value="Cobalt-precorrin-4 Transmethylase, Domain 1"/>
    <property type="match status" value="1"/>
</dbReference>
<keyword evidence="5 6" id="KW-0949">S-adenosyl-L-methionine</keyword>
<evidence type="ECO:0000259" key="7">
    <source>
        <dbReference type="Pfam" id="PF00590"/>
    </source>
</evidence>
<evidence type="ECO:0000256" key="2">
    <source>
        <dbReference type="ARBA" id="ARBA00022552"/>
    </source>
</evidence>
<sequence>MPKLYIVSTPIGNLQDITLRAIDILKSVDFILAEDTRVAFKLIKHLNISKPTISFHAHSSPKVLDKVLNLLKDGKNLALVTDAGTPGISDPGYWLNSYIVKWLNSQKTAQPFNNLTIQLIPIPGPSALSAIISVSDIDLSEFAFLGFPPRKKGRQTFFRRIIHRLADEIPVILFESPHRIQKTLREAEAICGDHYTNVGRELTKIHEEVFRGRLSEAQKHFIGERQRGEFVIIIDTK</sequence>
<dbReference type="GO" id="GO:0070677">
    <property type="term" value="F:rRNA (cytosine-2'-O-)-methyltransferase activity"/>
    <property type="evidence" value="ECO:0007669"/>
    <property type="project" value="UniProtKB-UniRule"/>
</dbReference>
<evidence type="ECO:0000256" key="5">
    <source>
        <dbReference type="ARBA" id="ARBA00022691"/>
    </source>
</evidence>
<comment type="subcellular location">
    <subcellularLocation>
        <location evidence="6">Cytoplasm</location>
    </subcellularLocation>
</comment>
<name>A0A0G1IJ02_9BACT</name>
<proteinExistence type="inferred from homology"/>
<dbReference type="HAMAP" id="MF_01877">
    <property type="entry name" value="16SrRNA_methyltr_I"/>
    <property type="match status" value="1"/>
</dbReference>
<evidence type="ECO:0000256" key="6">
    <source>
        <dbReference type="HAMAP-Rule" id="MF_01877"/>
    </source>
</evidence>
<comment type="similarity">
    <text evidence="6">Belongs to the methyltransferase superfamily. RsmI family.</text>
</comment>
<organism evidence="8 9">
    <name type="scientific">Candidatus Giovannonibacteria bacterium GW2011_GWA1_44_25</name>
    <dbReference type="NCBI Taxonomy" id="1618645"/>
    <lineage>
        <taxon>Bacteria</taxon>
        <taxon>Candidatus Giovannoniibacteriota</taxon>
    </lineage>
</organism>
<evidence type="ECO:0000256" key="4">
    <source>
        <dbReference type="ARBA" id="ARBA00022679"/>
    </source>
</evidence>
<dbReference type="InterPro" id="IPR035996">
    <property type="entry name" value="4pyrrol_Methylase_sf"/>
</dbReference>
<dbReference type="InterPro" id="IPR014777">
    <property type="entry name" value="4pyrrole_Mease_sub1"/>
</dbReference>
<reference evidence="8 9" key="1">
    <citation type="journal article" date="2015" name="Nature">
        <title>rRNA introns, odd ribosomes, and small enigmatic genomes across a large radiation of phyla.</title>
        <authorList>
            <person name="Brown C.T."/>
            <person name="Hug L.A."/>
            <person name="Thomas B.C."/>
            <person name="Sharon I."/>
            <person name="Castelle C.J."/>
            <person name="Singh A."/>
            <person name="Wilkins M.J."/>
            <person name="Williams K.H."/>
            <person name="Banfield J.F."/>
        </authorList>
    </citation>
    <scope>NUCLEOTIDE SEQUENCE [LARGE SCALE GENOMIC DNA]</scope>
</reference>
<dbReference type="Pfam" id="PF00590">
    <property type="entry name" value="TP_methylase"/>
    <property type="match status" value="1"/>
</dbReference>
<dbReference type="EMBL" id="LCIR01000021">
    <property type="protein sequence ID" value="KKT59135.1"/>
    <property type="molecule type" value="Genomic_DNA"/>
</dbReference>
<protein>
    <recommendedName>
        <fullName evidence="6">Ribosomal RNA small subunit methyltransferase I</fullName>
        <ecNumber evidence="6">2.1.1.198</ecNumber>
    </recommendedName>
    <alternativeName>
        <fullName evidence="6">16S rRNA 2'-O-ribose C1402 methyltransferase</fullName>
    </alternativeName>
    <alternativeName>
        <fullName evidence="6">rRNA (cytidine-2'-O-)-methyltransferase RsmI</fullName>
    </alternativeName>
</protein>
<dbReference type="PANTHER" id="PTHR46111">
    <property type="entry name" value="RIBOSOMAL RNA SMALL SUBUNIT METHYLTRANSFERASE I"/>
    <property type="match status" value="1"/>
</dbReference>
<keyword evidence="4 6" id="KW-0808">Transferase</keyword>
<dbReference type="Proteomes" id="UP000034087">
    <property type="component" value="Unassembled WGS sequence"/>
</dbReference>
<keyword evidence="2 6" id="KW-0698">rRNA processing</keyword>
<keyword evidence="3 6" id="KW-0489">Methyltransferase</keyword>
<keyword evidence="1 6" id="KW-0963">Cytoplasm</keyword>
<dbReference type="GO" id="GO:0005737">
    <property type="term" value="C:cytoplasm"/>
    <property type="evidence" value="ECO:0007669"/>
    <property type="project" value="UniProtKB-SubCell"/>
</dbReference>
<dbReference type="CDD" id="cd11648">
    <property type="entry name" value="RsmI"/>
    <property type="match status" value="1"/>
</dbReference>
<evidence type="ECO:0000256" key="3">
    <source>
        <dbReference type="ARBA" id="ARBA00022603"/>
    </source>
</evidence>
<feature type="domain" description="Tetrapyrrole methylase" evidence="7">
    <location>
        <begin position="3"/>
        <end position="217"/>
    </location>
</feature>
<dbReference type="NCBIfam" id="TIGR00096">
    <property type="entry name" value="16S rRNA (cytidine(1402)-2'-O)-methyltransferase"/>
    <property type="match status" value="1"/>
</dbReference>
<gene>
    <name evidence="6" type="primary">rsmI</name>
    <name evidence="8" type="ORF">UW53_C0021G0010</name>
</gene>
<dbReference type="AlphaFoldDB" id="A0A0G1IJ02"/>
<dbReference type="Gene3D" id="3.30.950.10">
    <property type="entry name" value="Methyltransferase, Cobalt-precorrin-4 Transmethylase, Domain 2"/>
    <property type="match status" value="1"/>
</dbReference>
<evidence type="ECO:0000313" key="8">
    <source>
        <dbReference type="EMBL" id="KKT59135.1"/>
    </source>
</evidence>
<evidence type="ECO:0000313" key="9">
    <source>
        <dbReference type="Proteomes" id="UP000034087"/>
    </source>
</evidence>
<comment type="function">
    <text evidence="6">Catalyzes the 2'-O-methylation of the ribose of cytidine 1402 (C1402) in 16S rRNA.</text>
</comment>
<dbReference type="PIRSF" id="PIRSF005917">
    <property type="entry name" value="MTase_YraL"/>
    <property type="match status" value="1"/>
</dbReference>
<accession>A0A0G1IJ02</accession>
<dbReference type="EC" id="2.1.1.198" evidence="6"/>
<dbReference type="PATRIC" id="fig|1618645.3.peg.1008"/>
<comment type="catalytic activity">
    <reaction evidence="6">
        <text>cytidine(1402) in 16S rRNA + S-adenosyl-L-methionine = 2'-O-methylcytidine(1402) in 16S rRNA + S-adenosyl-L-homocysteine + H(+)</text>
        <dbReference type="Rhea" id="RHEA:42924"/>
        <dbReference type="Rhea" id="RHEA-COMP:10285"/>
        <dbReference type="Rhea" id="RHEA-COMP:10286"/>
        <dbReference type="ChEBI" id="CHEBI:15378"/>
        <dbReference type="ChEBI" id="CHEBI:57856"/>
        <dbReference type="ChEBI" id="CHEBI:59789"/>
        <dbReference type="ChEBI" id="CHEBI:74495"/>
        <dbReference type="ChEBI" id="CHEBI:82748"/>
        <dbReference type="EC" id="2.1.1.198"/>
    </reaction>
</comment>